<reference evidence="1 2" key="1">
    <citation type="submission" date="2020-06" db="EMBL/GenBank/DDBJ databases">
        <title>The yeast mating-type switching endonuclease HO is a domesticated member of an unorthodox homing genetic element family.</title>
        <authorList>
            <person name="Coughlan A.Y."/>
            <person name="Lombardi L."/>
            <person name="Braun-Galleani S."/>
            <person name="Martos A.R."/>
            <person name="Galeote V."/>
            <person name="Bigey F."/>
            <person name="Dequin S."/>
            <person name="Byrne K.P."/>
            <person name="Wolfe K.H."/>
        </authorList>
    </citation>
    <scope>NUCLEOTIDE SEQUENCE [LARGE SCALE GENOMIC DNA]</scope>
    <source>
        <strain evidence="1 2">CBS2947</strain>
    </source>
</reference>
<dbReference type="GO" id="GO:0000372">
    <property type="term" value="P:Group I intron splicing"/>
    <property type="evidence" value="ECO:0007669"/>
    <property type="project" value="InterPro"/>
</dbReference>
<proteinExistence type="predicted"/>
<dbReference type="EMBL" id="CP059272">
    <property type="protein sequence ID" value="QLQ81712.1"/>
    <property type="molecule type" value="Genomic_DNA"/>
</dbReference>
<dbReference type="AlphaFoldDB" id="A0A7H9HZ11"/>
<accession>A0A7H9HZ11</accession>
<dbReference type="OrthoDB" id="4041451at2759"/>
<dbReference type="Pfam" id="PF13762">
    <property type="entry name" value="MNE1"/>
    <property type="match status" value="1"/>
</dbReference>
<evidence type="ECO:0000313" key="2">
    <source>
        <dbReference type="Proteomes" id="UP000510647"/>
    </source>
</evidence>
<evidence type="ECO:0000313" key="1">
    <source>
        <dbReference type="EMBL" id="QLQ81712.1"/>
    </source>
</evidence>
<dbReference type="InterPro" id="IPR025694">
    <property type="entry name" value="MNE1"/>
</dbReference>
<keyword evidence="2" id="KW-1185">Reference proteome</keyword>
<name>A0A7H9HZ11_9SACH</name>
<protein>
    <submittedName>
        <fullName evidence="1">Uncharacterized protein</fullName>
    </submittedName>
</protein>
<dbReference type="Proteomes" id="UP000510647">
    <property type="component" value="Chromosome 6"/>
</dbReference>
<dbReference type="GO" id="GO:1990904">
    <property type="term" value="C:ribonucleoprotein complex"/>
    <property type="evidence" value="ECO:0007669"/>
    <property type="project" value="InterPro"/>
</dbReference>
<organism evidence="1 2">
    <name type="scientific">Torulaspora globosa</name>
    <dbReference type="NCBI Taxonomy" id="48254"/>
    <lineage>
        <taxon>Eukaryota</taxon>
        <taxon>Fungi</taxon>
        <taxon>Dikarya</taxon>
        <taxon>Ascomycota</taxon>
        <taxon>Saccharomycotina</taxon>
        <taxon>Saccharomycetes</taxon>
        <taxon>Saccharomycetales</taxon>
        <taxon>Saccharomycetaceae</taxon>
        <taxon>Torulaspora</taxon>
    </lineage>
</organism>
<gene>
    <name evidence="1" type="ORF">HG537_0F04730</name>
</gene>
<sequence>MERFDNALPFRYNKSSHRRLGYYVSICLILCEVASFNMNKVPQRVSSFGIGRLTSDILLSKASADSNGNGKHKAEALVIRNAGTQTMIDNWLKNAKVVTDSMKNGKTVRLHLPVVLKTLQRLRSTDNRASYFALISKIQSSRIAWLNIADKPIDTGGALPVEFFNEVSSMIYRISLTCDAQELRLVSKFLLSLLHNYKKSMERRAAFDLKVKTKFFRNCLMPIARTESIALTTEALGAIPMGQENLKYLTELAFYYHSSQFTKVVCQLNKINSGKINLSANEIDAFFPLFFGIIQSSIMYDDEQTCVRLITKLSKDWGYQIDPHSRGLLLELCEKYAAYQVMSVLEVSSPLLEWKRLQSQLTWEEFMRHLSYLNVDLFKENQDLDFLQEKLSIVGPNLKAWEIFLHKIPDNANPSLKSFAVNTILMYLVANKRLPFVLSILEHLINEMGYAQQLVDSGKLLSISKYSGFHCLFKAFSVRNPAIFSSYTLFKFLEQNPQIPFKFTSLDFYYMMQACLAGADHHSLYFFLFQFIKIMGPSFYVDNQGKPSWALPTSIEQLLKHKVAKGRGDDRIMQIVNEIRNWFLEHRSSASDTGIDSAFLKQAFGDKYLPNLTVKSMIALEQKHRNKHTFSGDEQYYLADDLRSSRRLQRILDSLMGNINIKQL</sequence>